<dbReference type="Proteomes" id="UP000198733">
    <property type="component" value="Unassembled WGS sequence"/>
</dbReference>
<accession>A0A1H9IAD4</accession>
<dbReference type="EMBL" id="FOEH01000005">
    <property type="protein sequence ID" value="SEQ71496.1"/>
    <property type="molecule type" value="Genomic_DNA"/>
</dbReference>
<organism evidence="1 2">
    <name type="scientific">Virgibacillus subterraneus</name>
    <dbReference type="NCBI Taxonomy" id="621109"/>
    <lineage>
        <taxon>Bacteria</taxon>
        <taxon>Bacillati</taxon>
        <taxon>Bacillota</taxon>
        <taxon>Bacilli</taxon>
        <taxon>Bacillales</taxon>
        <taxon>Bacillaceae</taxon>
        <taxon>Virgibacillus</taxon>
    </lineage>
</organism>
<evidence type="ECO:0000313" key="2">
    <source>
        <dbReference type="Proteomes" id="UP000198733"/>
    </source>
</evidence>
<gene>
    <name evidence="1" type="ORF">SAMN05216232_3112</name>
</gene>
<dbReference type="InterPro" id="IPR022551">
    <property type="entry name" value="BrxC"/>
</dbReference>
<dbReference type="SUPFAM" id="SSF52833">
    <property type="entry name" value="Thioredoxin-like"/>
    <property type="match status" value="1"/>
</dbReference>
<name>A0A1H9IAD4_9BACI</name>
<dbReference type="NCBIfam" id="TIGR04019">
    <property type="entry name" value="B_thiol_YtxJ"/>
    <property type="match status" value="1"/>
</dbReference>
<evidence type="ECO:0000313" key="1">
    <source>
        <dbReference type="EMBL" id="SEQ71496.1"/>
    </source>
</evidence>
<comment type="caution">
    <text evidence="1">The sequence shown here is derived from an EMBL/GenBank/DDBJ whole genome shotgun (WGS) entry which is preliminary data.</text>
</comment>
<dbReference type="RefSeq" id="WP_092505361.1">
    <property type="nucleotide sequence ID" value="NZ_FOEH01000005.1"/>
</dbReference>
<protein>
    <submittedName>
        <fullName evidence="1">Bacillithiol system protein YtxJ</fullName>
    </submittedName>
</protein>
<sequence length="115" mass="13114">MIELKELQSNEELEQVWEISQQNPVLLFKHSTTCPISAGAFKQYQSFLEASDENLDGYIVKVIESKDISNQIAAETNVKHESPQIFLIKNKEVLWHTAHSKITADSISRELKNAE</sequence>
<dbReference type="InterPro" id="IPR036249">
    <property type="entry name" value="Thioredoxin-like_sf"/>
</dbReference>
<proteinExistence type="predicted"/>
<dbReference type="Pfam" id="PF11009">
    <property type="entry name" value="BrxC"/>
    <property type="match status" value="1"/>
</dbReference>
<keyword evidence="2" id="KW-1185">Reference proteome</keyword>
<dbReference type="Gene3D" id="3.40.30.10">
    <property type="entry name" value="Glutaredoxin"/>
    <property type="match status" value="1"/>
</dbReference>
<reference evidence="1 2" key="1">
    <citation type="submission" date="2016-10" db="EMBL/GenBank/DDBJ databases">
        <authorList>
            <person name="Varghese N."/>
            <person name="Submissions S."/>
        </authorList>
    </citation>
    <scope>NUCLEOTIDE SEQUENCE [LARGE SCALE GENOMIC DNA]</scope>
    <source>
        <strain evidence="1 2">CGMCC 1.7734</strain>
    </source>
</reference>